<feature type="domain" description="Glycosyl transferase family 28 C-terminal" evidence="12">
    <location>
        <begin position="177"/>
        <end position="340"/>
    </location>
</feature>
<comment type="catalytic activity">
    <reaction evidence="10">
        <text>di-trans,octa-cis-undecaprenyl diphospho-N-acetyl-alpha-D-muramoyl-L-alanyl-D-glutamyl-meso-2,6-diaminopimeloyl-D-alanyl-D-alanine + UDP-N-acetyl-alpha-D-glucosamine = di-trans,octa-cis-undecaprenyl diphospho-[N-acetyl-alpha-D-glucosaminyl-(1-&gt;4)]-N-acetyl-alpha-D-muramoyl-L-alanyl-D-glutamyl-meso-2,6-diaminopimeloyl-D-alanyl-D-alanine + UDP + H(+)</text>
        <dbReference type="Rhea" id="RHEA:31227"/>
        <dbReference type="ChEBI" id="CHEBI:15378"/>
        <dbReference type="ChEBI" id="CHEBI:57705"/>
        <dbReference type="ChEBI" id="CHEBI:58223"/>
        <dbReference type="ChEBI" id="CHEBI:61387"/>
        <dbReference type="ChEBI" id="CHEBI:61388"/>
        <dbReference type="EC" id="2.4.1.227"/>
    </reaction>
</comment>
<dbReference type="HAMAP" id="MF_00033">
    <property type="entry name" value="MurG"/>
    <property type="match status" value="1"/>
</dbReference>
<keyword evidence="1 10" id="KW-1003">Cell membrane</keyword>
<comment type="pathway">
    <text evidence="10">Cell wall biogenesis; peptidoglycan biosynthesis.</text>
</comment>
<evidence type="ECO:0000259" key="11">
    <source>
        <dbReference type="Pfam" id="PF03033"/>
    </source>
</evidence>
<accession>Q1YSD1</accession>
<evidence type="ECO:0000256" key="9">
    <source>
        <dbReference type="ARBA" id="ARBA00023316"/>
    </source>
</evidence>
<sequence>MIMAGGTGGHVFPALAVADQLRAANASVAWLGTQRGIESDLVPAAGIVLNCIDIEGIRGRGLSALLKAPLLLWRSIRQALTVLSDFQPQVVLGMGGFASGPGAVAARLKGIPIVIHEQNSVAGTTNKLVSRIAQRVMQGFPGALANGEWCGNPVRSEIAGLTAPEQRLADREGLPRLLVLGGSRGALAINQMLPAALALIEPSQRPQVRHQTGKLHCAETQALYAAAGVSAKVVPFIDQMDEAYGWADFAICRAGALTVAELTSAGLGALLIPFPFAIDDHQTVNGQLLVEQGAALMIAQSDLTPALLAKQITALCGDSEGRLKMAISARQLAKTGAAERVADICLEVANA</sequence>
<comment type="function">
    <text evidence="10">Cell wall formation. Catalyzes the transfer of a GlcNAc subunit on undecaprenyl-pyrophosphoryl-MurNAc-pentapeptide (lipid intermediate I) to form undecaprenyl-pyrophosphoryl-MurNAc-(pentapeptide)GlcNAc (lipid intermediate II).</text>
</comment>
<evidence type="ECO:0000256" key="3">
    <source>
        <dbReference type="ARBA" id="ARBA00022676"/>
    </source>
</evidence>
<dbReference type="InterPro" id="IPR007235">
    <property type="entry name" value="Glyco_trans_28_C"/>
</dbReference>
<evidence type="ECO:0000256" key="10">
    <source>
        <dbReference type="HAMAP-Rule" id="MF_00033"/>
    </source>
</evidence>
<keyword evidence="4 10" id="KW-0808">Transferase</keyword>
<keyword evidence="2 10" id="KW-0132">Cell division</keyword>
<evidence type="ECO:0000256" key="6">
    <source>
        <dbReference type="ARBA" id="ARBA00022984"/>
    </source>
</evidence>
<evidence type="ECO:0000256" key="1">
    <source>
        <dbReference type="ARBA" id="ARBA00022475"/>
    </source>
</evidence>
<keyword evidence="3 10" id="KW-0328">Glycosyltransferase</keyword>
<keyword evidence="8 10" id="KW-0131">Cell cycle</keyword>
<keyword evidence="9 10" id="KW-0961">Cell wall biogenesis/degradation</keyword>
<comment type="caution">
    <text evidence="13">The sequence shown here is derived from an EMBL/GenBank/DDBJ whole genome shotgun (WGS) entry which is preliminary data.</text>
</comment>
<dbReference type="GO" id="GO:0051991">
    <property type="term" value="F:UDP-N-acetyl-D-glucosamine:N-acetylmuramoyl-L-alanyl-D-glutamyl-meso-2,6-diaminopimelyl-D-alanyl-D-alanine-diphosphoundecaprenol 4-beta-N-acetylglucosaminlytransferase activity"/>
    <property type="evidence" value="ECO:0007669"/>
    <property type="project" value="RHEA"/>
</dbReference>
<comment type="similarity">
    <text evidence="10">Belongs to the glycosyltransferase 28 family. MurG subfamily.</text>
</comment>
<dbReference type="GO" id="GO:0008360">
    <property type="term" value="P:regulation of cell shape"/>
    <property type="evidence" value="ECO:0007669"/>
    <property type="project" value="UniProtKB-KW"/>
</dbReference>
<dbReference type="PANTHER" id="PTHR21015">
    <property type="entry name" value="UDP-N-ACETYLGLUCOSAMINE--N-ACETYLMURAMYL-(PENTAPEPTIDE) PYROPHOSPHORYL-UNDECAPRENOL N-ACETYLGLUCOSAMINE TRANSFERASE 1"/>
    <property type="match status" value="1"/>
</dbReference>
<dbReference type="GO" id="GO:0009252">
    <property type="term" value="P:peptidoglycan biosynthetic process"/>
    <property type="evidence" value="ECO:0007669"/>
    <property type="project" value="UniProtKB-UniRule"/>
</dbReference>
<comment type="subcellular location">
    <subcellularLocation>
        <location evidence="10">Cell membrane</location>
        <topology evidence="10">Peripheral membrane protein</topology>
        <orientation evidence="10">Cytoplasmic side</orientation>
    </subcellularLocation>
</comment>
<keyword evidence="5 10" id="KW-0133">Cell shape</keyword>
<dbReference type="PANTHER" id="PTHR21015:SF22">
    <property type="entry name" value="GLYCOSYLTRANSFERASE"/>
    <property type="match status" value="1"/>
</dbReference>
<dbReference type="GO" id="GO:0051301">
    <property type="term" value="P:cell division"/>
    <property type="evidence" value="ECO:0007669"/>
    <property type="project" value="UniProtKB-KW"/>
</dbReference>
<dbReference type="eggNOG" id="COG0707">
    <property type="taxonomic scope" value="Bacteria"/>
</dbReference>
<dbReference type="NCBIfam" id="TIGR01133">
    <property type="entry name" value="murG"/>
    <property type="match status" value="1"/>
</dbReference>
<feature type="binding site" evidence="10">
    <location>
        <position position="155"/>
    </location>
    <ligand>
        <name>UDP-N-acetyl-alpha-D-glucosamine</name>
        <dbReference type="ChEBI" id="CHEBI:57705"/>
    </ligand>
</feature>
<evidence type="ECO:0000313" key="13">
    <source>
        <dbReference type="EMBL" id="EAS47275.1"/>
    </source>
</evidence>
<reference evidence="13 14" key="1">
    <citation type="submission" date="2006-03" db="EMBL/GenBank/DDBJ databases">
        <authorList>
            <person name="Giovannoni S.J."/>
            <person name="Cho J.-C."/>
            <person name="Ferriera S."/>
            <person name="Johnson J."/>
            <person name="Kravitz S."/>
            <person name="Halpern A."/>
            <person name="Remington K."/>
            <person name="Beeson K."/>
            <person name="Tran B."/>
            <person name="Rogers Y.-H."/>
            <person name="Friedman R."/>
            <person name="Venter J.C."/>
        </authorList>
    </citation>
    <scope>NUCLEOTIDE SEQUENCE [LARGE SCALE GENOMIC DNA]</scope>
    <source>
        <strain evidence="13 14">HTCC2207</strain>
    </source>
</reference>
<dbReference type="Pfam" id="PF04101">
    <property type="entry name" value="Glyco_tran_28_C"/>
    <property type="match status" value="1"/>
</dbReference>
<evidence type="ECO:0000256" key="8">
    <source>
        <dbReference type="ARBA" id="ARBA00023306"/>
    </source>
</evidence>
<dbReference type="SUPFAM" id="SSF53756">
    <property type="entry name" value="UDP-Glycosyltransferase/glycogen phosphorylase"/>
    <property type="match status" value="1"/>
</dbReference>
<feature type="domain" description="Glycosyltransferase family 28 N-terminal" evidence="11">
    <location>
        <begin position="1"/>
        <end position="137"/>
    </location>
</feature>
<evidence type="ECO:0000313" key="14">
    <source>
        <dbReference type="Proteomes" id="UP000005555"/>
    </source>
</evidence>
<feature type="binding site" evidence="10">
    <location>
        <begin position="7"/>
        <end position="9"/>
    </location>
    <ligand>
        <name>UDP-N-acetyl-alpha-D-glucosamine</name>
        <dbReference type="ChEBI" id="CHEBI:57705"/>
    </ligand>
</feature>
<dbReference type="GO" id="GO:0071555">
    <property type="term" value="P:cell wall organization"/>
    <property type="evidence" value="ECO:0007669"/>
    <property type="project" value="UniProtKB-KW"/>
</dbReference>
<dbReference type="GO" id="GO:0005975">
    <property type="term" value="P:carbohydrate metabolic process"/>
    <property type="evidence" value="ECO:0007669"/>
    <property type="project" value="InterPro"/>
</dbReference>
<evidence type="ECO:0000256" key="2">
    <source>
        <dbReference type="ARBA" id="ARBA00022618"/>
    </source>
</evidence>
<dbReference type="Proteomes" id="UP000005555">
    <property type="component" value="Unassembled WGS sequence"/>
</dbReference>
<evidence type="ECO:0000256" key="7">
    <source>
        <dbReference type="ARBA" id="ARBA00023136"/>
    </source>
</evidence>
<dbReference type="AlphaFoldDB" id="Q1YSD1"/>
<dbReference type="Gene3D" id="3.40.50.2000">
    <property type="entry name" value="Glycogen Phosphorylase B"/>
    <property type="match status" value="2"/>
</dbReference>
<keyword evidence="14" id="KW-1185">Reference proteome</keyword>
<dbReference type="InterPro" id="IPR004276">
    <property type="entry name" value="GlycoTrans_28_N"/>
</dbReference>
<keyword evidence="7 10" id="KW-0472">Membrane</keyword>
<dbReference type="CDD" id="cd03785">
    <property type="entry name" value="GT28_MurG"/>
    <property type="match status" value="1"/>
</dbReference>
<gene>
    <name evidence="10" type="primary">murG</name>
    <name evidence="13" type="ORF">GB2207_11678</name>
</gene>
<dbReference type="InterPro" id="IPR006009">
    <property type="entry name" value="GlcNAc_MurG"/>
</dbReference>
<dbReference type="EC" id="2.4.1.227" evidence="10"/>
<dbReference type="Pfam" id="PF03033">
    <property type="entry name" value="Glyco_transf_28"/>
    <property type="match status" value="1"/>
</dbReference>
<feature type="binding site" evidence="10">
    <location>
        <begin position="256"/>
        <end position="261"/>
    </location>
    <ligand>
        <name>UDP-N-acetyl-alpha-D-glucosamine</name>
        <dbReference type="ChEBI" id="CHEBI:57705"/>
    </ligand>
</feature>
<dbReference type="EMBL" id="AAPI01000003">
    <property type="protein sequence ID" value="EAS47275.1"/>
    <property type="molecule type" value="Genomic_DNA"/>
</dbReference>
<feature type="binding site" evidence="10">
    <location>
        <position position="237"/>
    </location>
    <ligand>
        <name>UDP-N-acetyl-alpha-D-glucosamine</name>
        <dbReference type="ChEBI" id="CHEBI:57705"/>
    </ligand>
</feature>
<dbReference type="HOGENOM" id="CLU_037404_2_0_6"/>
<dbReference type="UniPathway" id="UPA00219"/>
<dbReference type="GO" id="GO:0050511">
    <property type="term" value="F:undecaprenyldiphospho-muramoylpentapeptide beta-N-acetylglucosaminyltransferase activity"/>
    <property type="evidence" value="ECO:0007669"/>
    <property type="project" value="UniProtKB-UniRule"/>
</dbReference>
<organism evidence="13 14">
    <name type="scientific">gamma proteobacterium HTCC2207</name>
    <dbReference type="NCBI Taxonomy" id="314287"/>
    <lineage>
        <taxon>Bacteria</taxon>
        <taxon>Pseudomonadati</taxon>
        <taxon>Pseudomonadota</taxon>
        <taxon>Gammaproteobacteria</taxon>
        <taxon>Cellvibrionales</taxon>
        <taxon>Porticoccaceae</taxon>
        <taxon>SAR92 clade</taxon>
    </lineage>
</organism>
<dbReference type="STRING" id="314287.GB2207_11678"/>
<evidence type="ECO:0000256" key="4">
    <source>
        <dbReference type="ARBA" id="ARBA00022679"/>
    </source>
</evidence>
<dbReference type="GO" id="GO:0005886">
    <property type="term" value="C:plasma membrane"/>
    <property type="evidence" value="ECO:0007669"/>
    <property type="project" value="UniProtKB-SubCell"/>
</dbReference>
<feature type="binding site" evidence="10">
    <location>
        <position position="282"/>
    </location>
    <ligand>
        <name>UDP-N-acetyl-alpha-D-glucosamine</name>
        <dbReference type="ChEBI" id="CHEBI:57705"/>
    </ligand>
</feature>
<proteinExistence type="inferred from homology"/>
<feature type="binding site" evidence="10">
    <location>
        <position position="183"/>
    </location>
    <ligand>
        <name>UDP-N-acetyl-alpha-D-glucosamine</name>
        <dbReference type="ChEBI" id="CHEBI:57705"/>
    </ligand>
</feature>
<feature type="binding site" evidence="10">
    <location>
        <position position="119"/>
    </location>
    <ligand>
        <name>UDP-N-acetyl-alpha-D-glucosamine</name>
        <dbReference type="ChEBI" id="CHEBI:57705"/>
    </ligand>
</feature>
<evidence type="ECO:0000256" key="5">
    <source>
        <dbReference type="ARBA" id="ARBA00022960"/>
    </source>
</evidence>
<keyword evidence="6 10" id="KW-0573">Peptidoglycan synthesis</keyword>
<protein>
    <recommendedName>
        <fullName evidence="10">UDP-N-acetylglucosamine--N-acetylmuramyl-(pentapeptide) pyrophosphoryl-undecaprenol N-acetylglucosamine transferase</fullName>
        <ecNumber evidence="10">2.4.1.227</ecNumber>
    </recommendedName>
    <alternativeName>
        <fullName evidence="10">Undecaprenyl-PP-MurNAc-pentapeptide-UDPGlcNAc GlcNAc transferase</fullName>
    </alternativeName>
</protein>
<name>Q1YSD1_9GAMM</name>
<evidence type="ECO:0000259" key="12">
    <source>
        <dbReference type="Pfam" id="PF04101"/>
    </source>
</evidence>